<dbReference type="PANTHER" id="PTHR32552:SF74">
    <property type="entry name" value="HYDROXAMATE SIDEROPHORE RECEPTOR FHUE"/>
    <property type="match status" value="1"/>
</dbReference>
<name>A0A4Q9R955_9GAMM</name>
<evidence type="ECO:0000256" key="6">
    <source>
        <dbReference type="ARBA" id="ARBA00023136"/>
    </source>
</evidence>
<proteinExistence type="inferred from homology"/>
<evidence type="ECO:0000313" key="11">
    <source>
        <dbReference type="EMBL" id="TBU97208.1"/>
    </source>
</evidence>
<evidence type="ECO:0000313" key="12">
    <source>
        <dbReference type="Proteomes" id="UP000292639"/>
    </source>
</evidence>
<evidence type="ECO:0000256" key="7">
    <source>
        <dbReference type="ARBA" id="ARBA00023237"/>
    </source>
</evidence>
<dbReference type="InterPro" id="IPR036942">
    <property type="entry name" value="Beta-barrel_TonB_sf"/>
</dbReference>
<comment type="caution">
    <text evidence="11">The sequence shown here is derived from an EMBL/GenBank/DDBJ whole genome shotgun (WGS) entry which is preliminary data.</text>
</comment>
<keyword evidence="7 8" id="KW-0998">Cell outer membrane</keyword>
<evidence type="ECO:0000256" key="1">
    <source>
        <dbReference type="ARBA" id="ARBA00004571"/>
    </source>
</evidence>
<keyword evidence="3 8" id="KW-1134">Transmembrane beta strand</keyword>
<evidence type="ECO:0000256" key="9">
    <source>
        <dbReference type="SAM" id="MobiDB-lite"/>
    </source>
</evidence>
<reference evidence="11 12" key="1">
    <citation type="submission" date="2018-06" db="EMBL/GenBank/DDBJ databases">
        <title>Three novel Pseudomonas species isolated from symptomatic oak.</title>
        <authorList>
            <person name="Bueno-Gonzalez V."/>
            <person name="Brady C."/>
        </authorList>
    </citation>
    <scope>NUCLEOTIDE SEQUENCE [LARGE SCALE GENOMIC DNA]</scope>
    <source>
        <strain evidence="11 12">P17C</strain>
    </source>
</reference>
<dbReference type="PROSITE" id="PS52016">
    <property type="entry name" value="TONB_DEPENDENT_REC_3"/>
    <property type="match status" value="1"/>
</dbReference>
<dbReference type="GO" id="GO:0009279">
    <property type="term" value="C:cell outer membrane"/>
    <property type="evidence" value="ECO:0007669"/>
    <property type="project" value="UniProtKB-SubCell"/>
</dbReference>
<keyword evidence="12" id="KW-1185">Reference proteome</keyword>
<dbReference type="GO" id="GO:0015344">
    <property type="term" value="F:siderophore uptake transmembrane transporter activity"/>
    <property type="evidence" value="ECO:0007669"/>
    <property type="project" value="TreeGrafter"/>
</dbReference>
<dbReference type="Proteomes" id="UP000292639">
    <property type="component" value="Unassembled WGS sequence"/>
</dbReference>
<comment type="similarity">
    <text evidence="8">Belongs to the TonB-dependent receptor family.</text>
</comment>
<keyword evidence="4 8" id="KW-0812">Transmembrane</keyword>
<protein>
    <recommendedName>
        <fullName evidence="10">TonB-dependent receptor-like beta-barrel domain-containing protein</fullName>
    </recommendedName>
</protein>
<dbReference type="PANTHER" id="PTHR32552">
    <property type="entry name" value="FERRICHROME IRON RECEPTOR-RELATED"/>
    <property type="match status" value="1"/>
</dbReference>
<organism evidence="11 12">
    <name type="scientific">Stutzerimonas kirkiae</name>
    <dbReference type="NCBI Taxonomy" id="2211392"/>
    <lineage>
        <taxon>Bacteria</taxon>
        <taxon>Pseudomonadati</taxon>
        <taxon>Pseudomonadota</taxon>
        <taxon>Gammaproteobacteria</taxon>
        <taxon>Pseudomonadales</taxon>
        <taxon>Pseudomonadaceae</taxon>
        <taxon>Stutzerimonas</taxon>
    </lineage>
</organism>
<dbReference type="Gene3D" id="2.40.170.20">
    <property type="entry name" value="TonB-dependent receptor, beta-barrel domain"/>
    <property type="match status" value="1"/>
</dbReference>
<feature type="compositionally biased region" description="Low complexity" evidence="9">
    <location>
        <begin position="1"/>
        <end position="12"/>
    </location>
</feature>
<comment type="subcellular location">
    <subcellularLocation>
        <location evidence="1 8">Cell outer membrane</location>
        <topology evidence="1 8">Multi-pass membrane protein</topology>
    </subcellularLocation>
</comment>
<evidence type="ECO:0000256" key="8">
    <source>
        <dbReference type="PROSITE-ProRule" id="PRU01360"/>
    </source>
</evidence>
<dbReference type="AlphaFoldDB" id="A0A4Q9R955"/>
<feature type="region of interest" description="Disordered" evidence="9">
    <location>
        <begin position="1"/>
        <end position="26"/>
    </location>
</feature>
<keyword evidence="5" id="KW-0798">TonB box</keyword>
<feature type="region of interest" description="Disordered" evidence="9">
    <location>
        <begin position="60"/>
        <end position="148"/>
    </location>
</feature>
<evidence type="ECO:0000256" key="3">
    <source>
        <dbReference type="ARBA" id="ARBA00022452"/>
    </source>
</evidence>
<dbReference type="InterPro" id="IPR039426">
    <property type="entry name" value="TonB-dep_rcpt-like"/>
</dbReference>
<keyword evidence="6 8" id="KW-0472">Membrane</keyword>
<dbReference type="Pfam" id="PF00593">
    <property type="entry name" value="TonB_dep_Rec_b-barrel"/>
    <property type="match status" value="1"/>
</dbReference>
<feature type="domain" description="TonB-dependent receptor-like beta-barrel" evidence="10">
    <location>
        <begin position="124"/>
        <end position="219"/>
    </location>
</feature>
<keyword evidence="2 8" id="KW-0813">Transport</keyword>
<dbReference type="InterPro" id="IPR000531">
    <property type="entry name" value="Beta-barrel_TonB"/>
</dbReference>
<evidence type="ECO:0000256" key="5">
    <source>
        <dbReference type="ARBA" id="ARBA00023077"/>
    </source>
</evidence>
<feature type="compositionally biased region" description="Polar residues" evidence="9">
    <location>
        <begin position="88"/>
        <end position="100"/>
    </location>
</feature>
<accession>A0A4Q9R955</accession>
<gene>
    <name evidence="11" type="ORF">DNJ96_09005</name>
</gene>
<evidence type="ECO:0000256" key="2">
    <source>
        <dbReference type="ARBA" id="ARBA00022448"/>
    </source>
</evidence>
<evidence type="ECO:0000256" key="4">
    <source>
        <dbReference type="ARBA" id="ARBA00022692"/>
    </source>
</evidence>
<sequence length="248" mass="27107">MTTRRTTAARARPVAGKAVSTSPMPAWSRSWTIPGRCTPAIRRYSTRRATGCAMPTAIGWPRKKAPVTKPASRPVSMKAGSLRASPCSGRSRTTSASMSPRSPPTGPSREPLPRASSLNSTESWRRAGSSPGGYTHSVSTDQDDRRIVTQVPRHSLKTFTSYRLPGALSKLVVGGGINWQSKAAYYPDTYMQGSYSLVNLMARYDISENLSASLNLNNLFDKEYFSSASEYGVHGAPRHFMTSLKYTY</sequence>
<dbReference type="SUPFAM" id="SSF56935">
    <property type="entry name" value="Porins"/>
    <property type="match status" value="1"/>
</dbReference>
<dbReference type="EMBL" id="QJUP01000010">
    <property type="protein sequence ID" value="TBU97208.1"/>
    <property type="molecule type" value="Genomic_DNA"/>
</dbReference>
<evidence type="ECO:0000259" key="10">
    <source>
        <dbReference type="Pfam" id="PF00593"/>
    </source>
</evidence>